<organism evidence="2 3">
    <name type="scientific">Roseivirga spongicola</name>
    <dbReference type="NCBI Taxonomy" id="333140"/>
    <lineage>
        <taxon>Bacteria</taxon>
        <taxon>Pseudomonadati</taxon>
        <taxon>Bacteroidota</taxon>
        <taxon>Cytophagia</taxon>
        <taxon>Cytophagales</taxon>
        <taxon>Roseivirgaceae</taxon>
        <taxon>Roseivirga</taxon>
    </lineage>
</organism>
<dbReference type="EMBL" id="LRPC01000001">
    <property type="protein sequence ID" value="KYG78227.1"/>
    <property type="molecule type" value="Genomic_DNA"/>
</dbReference>
<dbReference type="InterPro" id="IPR022409">
    <property type="entry name" value="PKD/Chitinase_dom"/>
</dbReference>
<protein>
    <recommendedName>
        <fullName evidence="1">PKD domain-containing protein</fullName>
    </recommendedName>
</protein>
<accession>A0A150XHM9</accession>
<dbReference type="STRING" id="333140.AWW68_05530"/>
<sequence length="1815" mass="192799">MVLLTILFLTSPRFSYSQGKPVIVNEVINSCIGNISIGITDGDAPYTFTWTDKNGIILTTSTDDPNGASSIDNLSPGDYTVVVTDKDGETDSKTWRITDPPGLTNTYNLIDVACWGDKTGRIDVNMTNGVFPFTWEINGTNYSNSGVSTQKNFEVTTLAADNYILDITDFFGCTGQINFTISEPPTPVSINVLSENDPLCNGDSTGNISVQAVGGTVGAIGYTYSWSLRNSPGTEIANTPQLNNVPAGRYRVRVTDENGCSTFQDFTLENPDQLVITNSSIVNASCLGSSDGSIDVTVEGGTGILSYSWDSGENTEDISNLSAGAYTLTVTDQNGCTIQETYTITEPSAIVAVETITNINCRGENSGRINLSVTGGSGGYSYSWTDGPTSQNRTNLVAGSYEVTITDAAGCDISAIYNITEPNDGLNNDGFVQNSPTCFGGNDGSLSINVSGGVSPYTYQWSNNETTQAISNLISGDYQVIVTDANGCTITANVTLADPVAISASPTKTLPSCPGNSDGSISIAPVNGDGPYNFLWDSGETTATIENLSAGTYSVTITDSKGCQIVESIELEDPAAIDGNATVNNVSCNGESDGSIQLNTTGGTGSYTYLWTSGETTDNIINLSPGNYEVTITDTNGCTFSKSYTITEPDILELNYTKTDVLCFGEATGYVDINIKGGTTPYSFAWDNGITTEDLTNITAGNYTVDVTDANGCTISQTIQIEQPNAPIAVTENIVNISCNGDNTGSIALEVSGGRGPYDYSWSNGSTNRDINQLTSGDYEVTITDANGCSLVETYTISAPNSLTITPNITNNSCFGESNGAIDLNISGGTGPYTINWANGESTEDLANLVSGTYSVTVSDANGCSINSGFTITEPTELTIEGTASGVSCFGNRDGEIQIEVSGGVAPYTYQWSNGSTNKDLTNLDGGDYILTVTDANGCQTVETITVPAPTEQLSAIGTTTDVACSGGSSGEVILNVTGGTEPYSYVWSNNSRLKDLKNVPPGDYDVTITDANNCTFSASFNLSESTPLSASITPNEPTCFGDSNGSILLDVTGGTAPYTYVWSNGSTSKDQFNLSSVQYTVTIRDANNCTLTQSIDLAGNRGLDVSINKTDIDCKGQSSGAVSLDVFGGSSNFSYLWNNGATTRTISGLSAGVYECTITDNEGCDNTVTVVIAEPSQNLGAEIEYTNKLTCFNGNDGLASVTPSGGTAPYNYLWSTGERSQSINNLVAGNHNVIVTDANGCTYQENFTITEPDSPITITSTGKLMLDCQGDMDGTINTTISGGEGPYNILWSNGASSSNLTNLSAGDYILRVTDNRGCVHEELITINEPETLEVVSFNVNDTQCYDDRTGSIEIEVAGGTEPYTYLWSNGSTSKNLIGVGAGNYNVLITDNHGCTHEKHFQLGSAPIFELNPTLSPISCTGANDASISLNITGGSAPYSINWNNGDVNEAINGLSPGLYEVDIVDSNGCSLNQTFNIVEPLPLTVDATVENANACDNPESGSIALIVSGGTKPYEYEWSNGMTSPTLTNITAGQYVVTVTDSFECSFQKVFTITQPPPLSIELTPELIIDCEAQSASAKIEAKVKGGFGNYEYYWSGGSSSTSTVEIKSNGRLSLLITDERGCQRLEEIDIELPRFGKADFSFTSESLEKYDSLAINDPIFFSDNSGDNIVEWEWDFGDEFSSNERNPQHTYASPNKYSIRLTTKDEAGCITEAIRNIEILQGYKLMIPNAFRPDDDGLNDFFKPKFVGFREISFQIFNKWGELIYSTSDLLTNGWDGTINGRPAPNGNYAYTFSGITFNGVSENRTGVLGLLR</sequence>
<dbReference type="PROSITE" id="PS50093">
    <property type="entry name" value="PKD"/>
    <property type="match status" value="1"/>
</dbReference>
<name>A0A150XHM9_9BACT</name>
<proteinExistence type="predicted"/>
<dbReference type="Pfam" id="PF13573">
    <property type="entry name" value="SprB"/>
    <property type="match status" value="18"/>
</dbReference>
<reference evidence="2 3" key="1">
    <citation type="submission" date="2016-01" db="EMBL/GenBank/DDBJ databases">
        <title>Genome sequencing of Roseivirga spongicola UST030701-084.</title>
        <authorList>
            <person name="Selvaratnam C."/>
            <person name="Thevarajoo S."/>
            <person name="Goh K.M."/>
            <person name="Ee R."/>
            <person name="Chan K.-G."/>
            <person name="Chong C.S."/>
        </authorList>
    </citation>
    <scope>NUCLEOTIDE SEQUENCE [LARGE SCALE GENOMIC DNA]</scope>
    <source>
        <strain evidence="2 3">UST030701-084</strain>
    </source>
</reference>
<feature type="domain" description="PKD" evidence="1">
    <location>
        <begin position="1662"/>
        <end position="1721"/>
    </location>
</feature>
<keyword evidence="3" id="KW-1185">Reference proteome</keyword>
<dbReference type="NCBIfam" id="TIGR04131">
    <property type="entry name" value="Bac_Flav_CTERM"/>
    <property type="match status" value="1"/>
</dbReference>
<dbReference type="SUPFAM" id="SSF49299">
    <property type="entry name" value="PKD domain"/>
    <property type="match status" value="1"/>
</dbReference>
<dbReference type="InterPro" id="IPR035986">
    <property type="entry name" value="PKD_dom_sf"/>
</dbReference>
<dbReference type="Gene3D" id="2.60.40.740">
    <property type="match status" value="14"/>
</dbReference>
<comment type="caution">
    <text evidence="2">The sequence shown here is derived from an EMBL/GenBank/DDBJ whole genome shotgun (WGS) entry which is preliminary data.</text>
</comment>
<dbReference type="Proteomes" id="UP000075606">
    <property type="component" value="Unassembled WGS sequence"/>
</dbReference>
<dbReference type="OrthoDB" id="7794186at2"/>
<dbReference type="InterPro" id="IPR000601">
    <property type="entry name" value="PKD_dom"/>
</dbReference>
<dbReference type="InterPro" id="IPR026341">
    <property type="entry name" value="T9SS_type_B"/>
</dbReference>
<dbReference type="CDD" id="cd00146">
    <property type="entry name" value="PKD"/>
    <property type="match status" value="1"/>
</dbReference>
<evidence type="ECO:0000313" key="2">
    <source>
        <dbReference type="EMBL" id="KYG78227.1"/>
    </source>
</evidence>
<dbReference type="Gene3D" id="2.60.40.10">
    <property type="entry name" value="Immunoglobulins"/>
    <property type="match status" value="2"/>
</dbReference>
<dbReference type="Pfam" id="PF18911">
    <property type="entry name" value="PKD_4"/>
    <property type="match status" value="1"/>
</dbReference>
<evidence type="ECO:0000313" key="3">
    <source>
        <dbReference type="Proteomes" id="UP000075606"/>
    </source>
</evidence>
<dbReference type="InterPro" id="IPR025667">
    <property type="entry name" value="SprB_repeat"/>
</dbReference>
<dbReference type="Pfam" id="PF13585">
    <property type="entry name" value="CHU_C"/>
    <property type="match status" value="1"/>
</dbReference>
<evidence type="ECO:0000259" key="1">
    <source>
        <dbReference type="PROSITE" id="PS50093"/>
    </source>
</evidence>
<gene>
    <name evidence="2" type="ORF">AWW68_05530</name>
</gene>
<dbReference type="SMART" id="SM00089">
    <property type="entry name" value="PKD"/>
    <property type="match status" value="3"/>
</dbReference>
<dbReference type="InterPro" id="IPR013783">
    <property type="entry name" value="Ig-like_fold"/>
</dbReference>
<dbReference type="RefSeq" id="WP_068217544.1">
    <property type="nucleotide sequence ID" value="NZ_LRPC01000001.1"/>
</dbReference>